<name>X1PJ24_9ZZZZ</name>
<organism evidence="1">
    <name type="scientific">marine sediment metagenome</name>
    <dbReference type="NCBI Taxonomy" id="412755"/>
    <lineage>
        <taxon>unclassified sequences</taxon>
        <taxon>metagenomes</taxon>
        <taxon>ecological metagenomes</taxon>
    </lineage>
</organism>
<reference evidence="1" key="1">
    <citation type="journal article" date="2014" name="Front. Microbiol.">
        <title>High frequency of phylogenetically diverse reductive dehalogenase-homologous genes in deep subseafloor sedimentary metagenomes.</title>
        <authorList>
            <person name="Kawai M."/>
            <person name="Futagami T."/>
            <person name="Toyoda A."/>
            <person name="Takaki Y."/>
            <person name="Nishi S."/>
            <person name="Hori S."/>
            <person name="Arai W."/>
            <person name="Tsubouchi T."/>
            <person name="Morono Y."/>
            <person name="Uchiyama I."/>
            <person name="Ito T."/>
            <person name="Fujiyama A."/>
            <person name="Inagaki F."/>
            <person name="Takami H."/>
        </authorList>
    </citation>
    <scope>NUCLEOTIDE SEQUENCE</scope>
    <source>
        <strain evidence="1">Expedition CK06-06</strain>
    </source>
</reference>
<gene>
    <name evidence="1" type="ORF">S06H3_56868</name>
</gene>
<comment type="caution">
    <text evidence="1">The sequence shown here is derived from an EMBL/GenBank/DDBJ whole genome shotgun (WGS) entry which is preliminary data.</text>
</comment>
<dbReference type="AlphaFoldDB" id="X1PJ24"/>
<dbReference type="EMBL" id="BARV01036629">
    <property type="protein sequence ID" value="GAI55848.1"/>
    <property type="molecule type" value="Genomic_DNA"/>
</dbReference>
<accession>X1PJ24</accession>
<sequence>MGNFQKHFKLAKEKFKATITAYHNSRQEYSNENFPDEINKAMRKIWFAYGDLGYDGINGKRAKAVIDNLKIIIEFFEKRFEMNIYEENT</sequence>
<proteinExistence type="predicted"/>
<evidence type="ECO:0000313" key="1">
    <source>
        <dbReference type="EMBL" id="GAI55848.1"/>
    </source>
</evidence>
<protein>
    <submittedName>
        <fullName evidence="1">Uncharacterized protein</fullName>
    </submittedName>
</protein>